<reference evidence="1" key="1">
    <citation type="submission" date="2020-08" db="EMBL/GenBank/DDBJ databases">
        <title>Genome public.</title>
        <authorList>
            <person name="Liu C."/>
            <person name="Sun Q."/>
        </authorList>
    </citation>
    <scope>NUCLEOTIDE SEQUENCE</scope>
    <source>
        <strain evidence="1">NSJ-51</strain>
    </source>
</reference>
<dbReference type="NCBIfam" id="TIGR03172">
    <property type="entry name" value="selenium cofactor biosynthesis protein YqeC"/>
    <property type="match status" value="1"/>
</dbReference>
<dbReference type="RefSeq" id="WP_186907373.1">
    <property type="nucleotide sequence ID" value="NZ_JACOPP010000007.1"/>
</dbReference>
<proteinExistence type="predicted"/>
<dbReference type="InterPro" id="IPR017587">
    <property type="entry name" value="YqeC"/>
</dbReference>
<comment type="caution">
    <text evidence="1">The sequence shown here is derived from an EMBL/GenBank/DDBJ whole genome shotgun (WGS) entry which is preliminary data.</text>
</comment>
<keyword evidence="2" id="KW-1185">Reference proteome</keyword>
<evidence type="ECO:0000313" key="1">
    <source>
        <dbReference type="EMBL" id="MBC5733476.1"/>
    </source>
</evidence>
<sequence length="240" mass="25386">MDTWGLLGLDMAEHRAVALVGAGGKSSTMYALARQARDTGRTVIVTTTTHIMPHPRLPLTDDPDPERLRALLARHGVITLGRFLRPDKLSEAGSVAVCRAVAGVVIAEADGARLRPLKAPAEHEPVIPPAADAVVAVAGLDSVGAPIGAVCHRPERVCALLGKSMEAPVTAQDVALLLAHPLGGRKGLGERMAFRCLLNKADTPQRAAWGAEICRLLGERGVRAAVTHYTEKERGGACWF</sequence>
<evidence type="ECO:0000313" key="2">
    <source>
        <dbReference type="Proteomes" id="UP000661435"/>
    </source>
</evidence>
<dbReference type="AlphaFoldDB" id="A0A8J6M8D2"/>
<gene>
    <name evidence="1" type="primary">yqeC</name>
    <name evidence="1" type="ORF">H8S57_07020</name>
</gene>
<accession>A0A8J6M8D2</accession>
<dbReference type="EMBL" id="JACOPP010000007">
    <property type="protein sequence ID" value="MBC5733476.1"/>
    <property type="molecule type" value="Genomic_DNA"/>
</dbReference>
<organism evidence="1 2">
    <name type="scientific">Lawsonibacter hominis</name>
    <dbReference type="NCBI Taxonomy" id="2763053"/>
    <lineage>
        <taxon>Bacteria</taxon>
        <taxon>Bacillati</taxon>
        <taxon>Bacillota</taxon>
        <taxon>Clostridia</taxon>
        <taxon>Eubacteriales</taxon>
        <taxon>Oscillospiraceae</taxon>
        <taxon>Lawsonibacter</taxon>
    </lineage>
</organism>
<protein>
    <submittedName>
        <fullName evidence="1">Putative selenium-dependent hydroxylase accessory protein YqeC</fullName>
    </submittedName>
</protein>
<dbReference type="Proteomes" id="UP000661435">
    <property type="component" value="Unassembled WGS sequence"/>
</dbReference>
<dbReference type="Pfam" id="PF19842">
    <property type="entry name" value="YqeC"/>
    <property type="match status" value="1"/>
</dbReference>
<name>A0A8J6M8D2_9FIRM</name>